<dbReference type="RefSeq" id="WP_046142695.1">
    <property type="nucleotide sequence ID" value="NZ_LAJG01000015.1"/>
</dbReference>
<dbReference type="GO" id="GO:0004029">
    <property type="term" value="F:aldehyde dehydrogenase (NAD+) activity"/>
    <property type="evidence" value="ECO:0007669"/>
    <property type="project" value="TreeGrafter"/>
</dbReference>
<evidence type="ECO:0000313" key="2">
    <source>
        <dbReference type="EMBL" id="KKB79288.1"/>
    </source>
</evidence>
<reference evidence="2 3" key="1">
    <citation type="submission" date="2015-03" db="EMBL/GenBank/DDBJ databases">
        <authorList>
            <person name="Hassan Y.I."/>
            <person name="Lepp D."/>
            <person name="Zhou T."/>
        </authorList>
    </citation>
    <scope>NUCLEOTIDE SEQUENCE [LARGE SCALE GENOMIC DNA]</scope>
    <source>
        <strain evidence="2 3">GH2-10</strain>
    </source>
</reference>
<evidence type="ECO:0000259" key="1">
    <source>
        <dbReference type="Pfam" id="PF01370"/>
    </source>
</evidence>
<accession>A0A0F5LAB6</accession>
<feature type="domain" description="NAD-dependent epimerase/dehydratase" evidence="1">
    <location>
        <begin position="3"/>
        <end position="75"/>
    </location>
</feature>
<keyword evidence="3" id="KW-1185">Reference proteome</keyword>
<sequence>MRIFVTGGSGFVGSAVVRHLLAAGHTVTGLARSDKSAAALEAAGARVQRGDLADTDILAAAAASADAAMHLGYIHDFSQMTLAANTDRAAISAIGQALAGSDRPLLFTSGLAGLAPGRAGTEDDASIHAAGNGRDSEKTASAFADQGVRVGIVRLAPSVHGDGDHGFVPTLIDIARRKGLSAYVDNGDNLWSAIHVEDAANVYMEALHAVAPGITRFHAAADRGIPFRDIATIIGQRLGVPVKSIPAAQSAEHFGWMGMFAQLGMSASSTKTQKRLGWTPSGPGLIEDLETGTYFEPGQRGLS</sequence>
<dbReference type="InterPro" id="IPR051783">
    <property type="entry name" value="NAD(P)-dependent_oxidoreduct"/>
</dbReference>
<comment type="caution">
    <text evidence="2">The sequence shown here is derived from an EMBL/GenBank/DDBJ whole genome shotgun (WGS) entry which is preliminary data.</text>
</comment>
<dbReference type="PATRIC" id="fig|361041.3.peg.1116"/>
<dbReference type="InterPro" id="IPR001509">
    <property type="entry name" value="Epimerase_deHydtase"/>
</dbReference>
<dbReference type="GO" id="GO:0005737">
    <property type="term" value="C:cytoplasm"/>
    <property type="evidence" value="ECO:0007669"/>
    <property type="project" value="TreeGrafter"/>
</dbReference>
<evidence type="ECO:0000313" key="3">
    <source>
        <dbReference type="Proteomes" id="UP000033514"/>
    </source>
</evidence>
<protein>
    <submittedName>
        <fullName evidence="2">3-beta hydroxysteroid dehydrogenase</fullName>
    </submittedName>
</protein>
<dbReference type="Pfam" id="PF01370">
    <property type="entry name" value="Epimerase"/>
    <property type="match status" value="1"/>
</dbReference>
<gene>
    <name evidence="2" type="ORF">VW35_08835</name>
</gene>
<proteinExistence type="predicted"/>
<dbReference type="EMBL" id="LAJG01000015">
    <property type="protein sequence ID" value="KKB79288.1"/>
    <property type="molecule type" value="Genomic_DNA"/>
</dbReference>
<organism evidence="2 3">
    <name type="scientific">Devosia soli</name>
    <dbReference type="NCBI Taxonomy" id="361041"/>
    <lineage>
        <taxon>Bacteria</taxon>
        <taxon>Pseudomonadati</taxon>
        <taxon>Pseudomonadota</taxon>
        <taxon>Alphaproteobacteria</taxon>
        <taxon>Hyphomicrobiales</taxon>
        <taxon>Devosiaceae</taxon>
        <taxon>Devosia</taxon>
    </lineage>
</organism>
<dbReference type="Gene3D" id="3.40.50.720">
    <property type="entry name" value="NAD(P)-binding Rossmann-like Domain"/>
    <property type="match status" value="1"/>
</dbReference>
<dbReference type="CDD" id="cd05262">
    <property type="entry name" value="SDR_a7"/>
    <property type="match status" value="1"/>
</dbReference>
<name>A0A0F5LAB6_9HYPH</name>
<dbReference type="Proteomes" id="UP000033514">
    <property type="component" value="Unassembled WGS sequence"/>
</dbReference>
<dbReference type="SUPFAM" id="SSF51735">
    <property type="entry name" value="NAD(P)-binding Rossmann-fold domains"/>
    <property type="match status" value="1"/>
</dbReference>
<dbReference type="InterPro" id="IPR036291">
    <property type="entry name" value="NAD(P)-bd_dom_sf"/>
</dbReference>
<dbReference type="STRING" id="361041.VW35_08835"/>
<dbReference type="PANTHER" id="PTHR48079">
    <property type="entry name" value="PROTEIN YEEZ"/>
    <property type="match status" value="1"/>
</dbReference>
<dbReference type="OrthoDB" id="9787292at2"/>
<dbReference type="PANTHER" id="PTHR48079:SF9">
    <property type="entry name" value="PUTATIVE-RELATED"/>
    <property type="match status" value="1"/>
</dbReference>
<dbReference type="AlphaFoldDB" id="A0A0F5LAB6"/>